<dbReference type="HOGENOM" id="CLU_1575279_0_0_4"/>
<dbReference type="OrthoDB" id="9157170at2"/>
<reference evidence="2 3" key="1">
    <citation type="journal article" date="2005" name="Arch. Microbiol.">
        <title>The genome sequence of an anaerobic aromatic-degrading denitrifying bacterium, strain EbN1.</title>
        <authorList>
            <person name="Rabus R."/>
            <person name="Kube M."/>
            <person name="Heider J."/>
            <person name="Beck A."/>
            <person name="Heitmann K."/>
            <person name="Widdel F."/>
            <person name="Reinhardt R."/>
        </authorList>
    </citation>
    <scope>NUCLEOTIDE SEQUENCE [LARGE SCALE GENOMIC DNA]</scope>
    <source>
        <strain evidence="2 3">EbN1</strain>
    </source>
</reference>
<proteinExistence type="predicted"/>
<feature type="transmembrane region" description="Helical" evidence="1">
    <location>
        <begin position="69"/>
        <end position="87"/>
    </location>
</feature>
<dbReference type="EMBL" id="CR555306">
    <property type="protein sequence ID" value="CAI07131.1"/>
    <property type="molecule type" value="Genomic_DNA"/>
</dbReference>
<keyword evidence="1" id="KW-0472">Membrane</keyword>
<dbReference type="AlphaFoldDB" id="Q5P6D0"/>
<protein>
    <submittedName>
        <fullName evidence="2">Uncharacterized protein</fullName>
    </submittedName>
</protein>
<keyword evidence="3" id="KW-1185">Reference proteome</keyword>
<evidence type="ECO:0000313" key="3">
    <source>
        <dbReference type="Proteomes" id="UP000006552"/>
    </source>
</evidence>
<name>Q5P6D0_AROAE</name>
<gene>
    <name evidence="2" type="ORF">ebA1855</name>
</gene>
<sequence>MATCPKCDYTRQPSDTVPDYECPKCGVIYAKAIAAMTQDALRQQEAEQAAQARSERAAKLKARLTRPKTVGIVAGTVLVVLAGIVGARQYTIHSAQEAVEARLFDPDSVKFRNVTLSGDRVCGEVNARNRMGGYVGFSTFAADKIQGGWRVIVDSEDASNAWLLCWEEQ</sequence>
<dbReference type="Proteomes" id="UP000006552">
    <property type="component" value="Chromosome"/>
</dbReference>
<organism evidence="2 3">
    <name type="scientific">Aromatoleum aromaticum (strain DSM 19018 / LMG 30748 / EbN1)</name>
    <name type="common">Azoarcus sp. (strain EbN1)</name>
    <dbReference type="NCBI Taxonomy" id="76114"/>
    <lineage>
        <taxon>Bacteria</taxon>
        <taxon>Pseudomonadati</taxon>
        <taxon>Pseudomonadota</taxon>
        <taxon>Betaproteobacteria</taxon>
        <taxon>Rhodocyclales</taxon>
        <taxon>Rhodocyclaceae</taxon>
        <taxon>Aromatoleum</taxon>
    </lineage>
</organism>
<keyword evidence="1" id="KW-0812">Transmembrane</keyword>
<dbReference type="RefSeq" id="WP_011236856.1">
    <property type="nucleotide sequence ID" value="NC_006513.1"/>
</dbReference>
<dbReference type="KEGG" id="eba:ebA1855"/>
<evidence type="ECO:0000256" key="1">
    <source>
        <dbReference type="SAM" id="Phobius"/>
    </source>
</evidence>
<keyword evidence="1" id="KW-1133">Transmembrane helix</keyword>
<accession>Q5P6D0</accession>
<evidence type="ECO:0000313" key="2">
    <source>
        <dbReference type="EMBL" id="CAI07131.1"/>
    </source>
</evidence>
<dbReference type="STRING" id="76114.ebA1855"/>